<dbReference type="HOGENOM" id="CLU_3242655_0_0_1"/>
<dbReference type="Proteomes" id="UP000008549">
    <property type="component" value="Unassembled WGS sequence"/>
</dbReference>
<gene>
    <name evidence="1" type="ORF">CBG27103</name>
    <name evidence="1" type="ORF">CBG_27103</name>
</gene>
<evidence type="ECO:0000313" key="1">
    <source>
        <dbReference type="EMBL" id="CAR99358.1"/>
    </source>
</evidence>
<evidence type="ECO:0000313" key="2">
    <source>
        <dbReference type="Proteomes" id="UP000008549"/>
    </source>
</evidence>
<organism evidence="1 2">
    <name type="scientific">Caenorhabditis briggsae</name>
    <dbReference type="NCBI Taxonomy" id="6238"/>
    <lineage>
        <taxon>Eukaryota</taxon>
        <taxon>Metazoa</taxon>
        <taxon>Ecdysozoa</taxon>
        <taxon>Nematoda</taxon>
        <taxon>Chromadorea</taxon>
        <taxon>Rhabditida</taxon>
        <taxon>Rhabditina</taxon>
        <taxon>Rhabditomorpha</taxon>
        <taxon>Rhabditoidea</taxon>
        <taxon>Rhabditidae</taxon>
        <taxon>Peloderinae</taxon>
        <taxon>Caenorhabditis</taxon>
    </lineage>
</organism>
<protein>
    <submittedName>
        <fullName evidence="1">Protein CBG27103</fullName>
    </submittedName>
</protein>
<reference evidence="1 2" key="2">
    <citation type="journal article" date="2011" name="PLoS Genet.">
        <title>Caenorhabditis briggsae recombinant inbred line genotypes reveal inter-strain incompatibility and the evolution of recombination.</title>
        <authorList>
            <person name="Ross J.A."/>
            <person name="Koboldt D.C."/>
            <person name="Staisch J.E."/>
            <person name="Chamberlin H.M."/>
            <person name="Gupta B.P."/>
            <person name="Miller R.D."/>
            <person name="Baird S.E."/>
            <person name="Haag E.S."/>
        </authorList>
    </citation>
    <scope>NUCLEOTIDE SEQUENCE [LARGE SCALE GENOMIC DNA]</scope>
    <source>
        <strain evidence="1 2">AF16</strain>
    </source>
</reference>
<keyword evidence="2" id="KW-1185">Reference proteome</keyword>
<accession>B6IHH8</accession>
<dbReference type="InParanoid" id="B6IHH8"/>
<name>B6IHH8_CAEBR</name>
<dbReference type="AlphaFoldDB" id="B6IHH8"/>
<dbReference type="EMBL" id="HE600954">
    <property type="protein sequence ID" value="CAR99358.1"/>
    <property type="molecule type" value="Genomic_DNA"/>
</dbReference>
<dbReference type="RefSeq" id="XP_045098921.1">
    <property type="nucleotide sequence ID" value="XM_045237699.1"/>
</dbReference>
<reference evidence="1 2" key="1">
    <citation type="journal article" date="2003" name="PLoS Biol.">
        <title>The genome sequence of Caenorhabditis briggsae: a platform for comparative genomics.</title>
        <authorList>
            <person name="Stein L.D."/>
            <person name="Bao Z."/>
            <person name="Blasiar D."/>
            <person name="Blumenthal T."/>
            <person name="Brent M.R."/>
            <person name="Chen N."/>
            <person name="Chinwalla A."/>
            <person name="Clarke L."/>
            <person name="Clee C."/>
            <person name="Coghlan A."/>
            <person name="Coulson A."/>
            <person name="D'Eustachio P."/>
            <person name="Fitch D.H."/>
            <person name="Fulton L.A."/>
            <person name="Fulton R.E."/>
            <person name="Griffiths-Jones S."/>
            <person name="Harris T.W."/>
            <person name="Hillier L.W."/>
            <person name="Kamath R."/>
            <person name="Kuwabara P.E."/>
            <person name="Mardis E.R."/>
            <person name="Marra M.A."/>
            <person name="Miner T.L."/>
            <person name="Minx P."/>
            <person name="Mullikin J.C."/>
            <person name="Plumb R.W."/>
            <person name="Rogers J."/>
            <person name="Schein J.E."/>
            <person name="Sohrmann M."/>
            <person name="Spieth J."/>
            <person name="Stajich J.E."/>
            <person name="Wei C."/>
            <person name="Willey D."/>
            <person name="Wilson R.K."/>
            <person name="Durbin R."/>
            <person name="Waterston R.H."/>
        </authorList>
    </citation>
    <scope>NUCLEOTIDE SEQUENCE [LARGE SCALE GENOMIC DNA]</scope>
    <source>
        <strain evidence="1 2">AF16</strain>
    </source>
</reference>
<dbReference type="GeneID" id="68918562"/>
<proteinExistence type="predicted"/>
<dbReference type="KEGG" id="cbr:CBG_27103"/>
<sequence>MCFLFMSVSDITQQSADCDSSQISVTNCKSIRFSSCLNAKNSS</sequence>
<dbReference type="CTD" id="68918562"/>